<organism evidence="1 2">
    <name type="scientific">Niallia taxi</name>
    <dbReference type="NCBI Taxonomy" id="2499688"/>
    <lineage>
        <taxon>Bacteria</taxon>
        <taxon>Bacillati</taxon>
        <taxon>Bacillota</taxon>
        <taxon>Bacilli</taxon>
        <taxon>Bacillales</taxon>
        <taxon>Bacillaceae</taxon>
        <taxon>Niallia</taxon>
    </lineage>
</organism>
<evidence type="ECO:0000313" key="2">
    <source>
        <dbReference type="Proteomes" id="UP000288024"/>
    </source>
</evidence>
<accession>A0A3S2W2F9</accession>
<comment type="caution">
    <text evidence="1">The sequence shown here is derived from an EMBL/GenBank/DDBJ whole genome shotgun (WGS) entry which is preliminary data.</text>
</comment>
<keyword evidence="2" id="KW-1185">Reference proteome</keyword>
<dbReference type="EMBL" id="RZTZ01000009">
    <property type="protein sequence ID" value="RVT59481.1"/>
    <property type="molecule type" value="Genomic_DNA"/>
</dbReference>
<dbReference type="AlphaFoldDB" id="A0A3S2W2F9"/>
<evidence type="ECO:0008006" key="3">
    <source>
        <dbReference type="Google" id="ProtNLM"/>
    </source>
</evidence>
<dbReference type="Pfam" id="PF12686">
    <property type="entry name" value="DUF3800"/>
    <property type="match status" value="1"/>
</dbReference>
<sequence length="380" mass="44960">MMTILDVSLQRERAIQMNDLKNVDINYSFFYDETNNPKKFKITNEGFNVNENDFFILGGIVHRSENHISNEKVEQLFAQLITQKNMKEIKFKQASNGAKDFYSTMKAKKIGLVLKWIEDNKIWIHYSYRDNLYYGLVDLIDTLGEVYLLPREMLTQLKTILYKYIKIDQENFISILRYYNYPNITDVNGFVESILNWLSDKEFEDWQEDFLMEYFRQSLKSARNDGLQLLENNKNLELISSFEDIYLTRIIIFKNSYHYFDEEATIEEKINSVSMLINDIPLNNYKFLHSHENKFTQLSDIVAGILRTWLRYLNNSSIEKIKEDFEACGELESGNTVRFVGILENSLQENKAFQHWSGDLHTADKISCFFDLVSFKRKGI</sequence>
<reference evidence="1 2" key="1">
    <citation type="submission" date="2019-01" db="EMBL/GenBank/DDBJ databases">
        <title>Bacillus sp. M5HDSG1-1, whole genome shotgun sequence.</title>
        <authorList>
            <person name="Tuo L."/>
        </authorList>
    </citation>
    <scope>NUCLEOTIDE SEQUENCE [LARGE SCALE GENOMIC DNA]</scope>
    <source>
        <strain evidence="1 2">M5HDSG1-1</strain>
    </source>
</reference>
<dbReference type="InterPro" id="IPR024524">
    <property type="entry name" value="DUF3800"/>
</dbReference>
<evidence type="ECO:0000313" key="1">
    <source>
        <dbReference type="EMBL" id="RVT59481.1"/>
    </source>
</evidence>
<proteinExistence type="predicted"/>
<name>A0A3S2W2F9_9BACI</name>
<protein>
    <recommendedName>
        <fullName evidence="3">DUF3800 domain-containing protein</fullName>
    </recommendedName>
</protein>
<gene>
    <name evidence="1" type="ORF">EM808_19495</name>
</gene>
<dbReference type="Proteomes" id="UP000288024">
    <property type="component" value="Unassembled WGS sequence"/>
</dbReference>
<dbReference type="GeneID" id="87619142"/>
<dbReference type="RefSeq" id="WP_127739877.1">
    <property type="nucleotide sequence ID" value="NZ_CAJCKN010000005.1"/>
</dbReference>